<keyword evidence="2" id="KW-1185">Reference proteome</keyword>
<evidence type="ECO:0000313" key="2">
    <source>
        <dbReference type="Proteomes" id="UP000326582"/>
    </source>
</evidence>
<gene>
    <name evidence="1" type="ORF">EJF14_20549</name>
</gene>
<organism evidence="1 2">
    <name type="scientific">Clavispora lusitaniae</name>
    <name type="common">Candida lusitaniae</name>
    <dbReference type="NCBI Taxonomy" id="36911"/>
    <lineage>
        <taxon>Eukaryota</taxon>
        <taxon>Fungi</taxon>
        <taxon>Dikarya</taxon>
        <taxon>Ascomycota</taxon>
        <taxon>Saccharomycotina</taxon>
        <taxon>Pichiomycetes</taxon>
        <taxon>Metschnikowiaceae</taxon>
        <taxon>Clavispora</taxon>
    </lineage>
</organism>
<name>A0ACD0WGR0_CLALS</name>
<evidence type="ECO:0000313" key="1">
    <source>
        <dbReference type="EMBL" id="QFZ26637.1"/>
    </source>
</evidence>
<proteinExistence type="predicted"/>
<reference evidence="2" key="1">
    <citation type="journal article" date="2019" name="MBio">
        <title>Comparative genomics for the elucidation of multidrug resistance (MDR) in Candida lusitaniae.</title>
        <authorList>
            <person name="Kannan A."/>
            <person name="Asner S.A."/>
            <person name="Trachsel E."/>
            <person name="Kelly S."/>
            <person name="Parker J."/>
            <person name="Sanglard D."/>
        </authorList>
    </citation>
    <scope>NUCLEOTIDE SEQUENCE [LARGE SCALE GENOMIC DNA]</scope>
    <source>
        <strain evidence="2">P1</strain>
    </source>
</reference>
<accession>A0ACD0WGR0</accession>
<protein>
    <submittedName>
        <fullName evidence="1">Uncharacterized protein</fullName>
    </submittedName>
</protein>
<sequence>MSQCKIPTTHTHTFSNTHANSNEPRLSYPTHFDSLSLLLGAAQNIGDASFSNPDTSAISQSTSIMQPCQDPISSYEAPPQATENLMSVLKDIPFGNSNIPKRKKSYRNKKKEREVETVEKVLKSALHDILHNRKDFYDDLSDEQLALKVAKKLKSKSFSRLLKRIENLLPELKSE</sequence>
<dbReference type="EMBL" id="CP038485">
    <property type="protein sequence ID" value="QFZ26637.1"/>
    <property type="molecule type" value="Genomic_DNA"/>
</dbReference>
<dbReference type="Proteomes" id="UP000326582">
    <property type="component" value="Chromosome 2"/>
</dbReference>